<dbReference type="PANTHER" id="PTHR42470:SF2">
    <property type="match status" value="1"/>
</dbReference>
<evidence type="ECO:0000259" key="2">
    <source>
        <dbReference type="Pfam" id="PF25545"/>
    </source>
</evidence>
<evidence type="ECO:0000313" key="3">
    <source>
        <dbReference type="EMBL" id="QYS93606.1"/>
    </source>
</evidence>
<evidence type="ECO:0000313" key="4">
    <source>
        <dbReference type="Proteomes" id="UP000826661"/>
    </source>
</evidence>
<feature type="domain" description="DUF7924" evidence="2">
    <location>
        <begin position="305"/>
        <end position="526"/>
    </location>
</feature>
<name>A0A8G0L0P4_9HYPO</name>
<sequence length="537" mass="60761">MESTQLQQQEPQQGQRLASPSRQPSLSPAEEEAIAGLARMNKRIRENPIIADDDPIEERGVKRRQTLDSRDGAEAATETAVEAPVEASILASIEVTVEDEPSGTTLERASSESSGQIEGLTNEETTQAILTAANDLERARRRRVLAAYIEQNNTRETSYDGASTWNSSLREPSARGASNGNPSTRETSLQPEEGNGETDSQEDTEFDPSSWRPMASRDSPDRPLYLYPVSEADSECYALPKSMWPVEHKTDPFRDPSWEHEFQRFGTFLHEHPLGLCQESEALCKKLLEGDQPLPARSLFDDDIIRATCEMIQHRNETMVFRDITPLIAPSAELLALRGETHKDLMYESTNEIWAHSQPILRVQPQPTYAVGFRGPAFTTERYQKVYTLFEDRCTDESSPVASTPFMFFPFFSCEIGSLSMAQRQNTHSMSIGMNGVVELFRGVKREAELDRQVLAFSIAHSHHEVQIVAHYPVILGEYTSYFQKVLYSFDFADPACVDKWAAYRFTRNLYDHWMPIHYRRVCSAIDDIPLTVTDEM</sequence>
<proteinExistence type="predicted"/>
<reference evidence="3 4" key="1">
    <citation type="journal article" date="2021" name="BMC Genomics">
        <title>Telomere-to-telomere genome assembly of asparaginase-producing Trichoderma simmonsii.</title>
        <authorList>
            <person name="Chung D."/>
            <person name="Kwon Y.M."/>
            <person name="Yang Y."/>
        </authorList>
    </citation>
    <scope>NUCLEOTIDE SEQUENCE [LARGE SCALE GENOMIC DNA]</scope>
    <source>
        <strain evidence="3 4">GH-Sj1</strain>
    </source>
</reference>
<feature type="compositionally biased region" description="Polar residues" evidence="1">
    <location>
        <begin position="16"/>
        <end position="26"/>
    </location>
</feature>
<dbReference type="Proteomes" id="UP000826661">
    <property type="component" value="Chromosome I"/>
</dbReference>
<feature type="region of interest" description="Disordered" evidence="1">
    <location>
        <begin position="157"/>
        <end position="218"/>
    </location>
</feature>
<dbReference type="AlphaFoldDB" id="A0A8G0L0P4"/>
<gene>
    <name evidence="3" type="ORF">H0G86_000975</name>
</gene>
<dbReference type="PANTHER" id="PTHR42470">
    <property type="entry name" value="VAST DOMAIN-CONTAINING PROTEIN"/>
    <property type="match status" value="1"/>
</dbReference>
<feature type="compositionally biased region" description="Polar residues" evidence="1">
    <location>
        <begin position="157"/>
        <end position="190"/>
    </location>
</feature>
<dbReference type="Pfam" id="PF25545">
    <property type="entry name" value="DUF7924"/>
    <property type="match status" value="1"/>
</dbReference>
<accession>A0A8G0L0P4</accession>
<protein>
    <recommendedName>
        <fullName evidence="2">DUF7924 domain-containing protein</fullName>
    </recommendedName>
</protein>
<feature type="compositionally biased region" description="Low complexity" evidence="1">
    <location>
        <begin position="74"/>
        <end position="87"/>
    </location>
</feature>
<dbReference type="InterPro" id="IPR057684">
    <property type="entry name" value="DUF7924"/>
</dbReference>
<organism evidence="3 4">
    <name type="scientific">Trichoderma simmonsii</name>
    <dbReference type="NCBI Taxonomy" id="1491479"/>
    <lineage>
        <taxon>Eukaryota</taxon>
        <taxon>Fungi</taxon>
        <taxon>Dikarya</taxon>
        <taxon>Ascomycota</taxon>
        <taxon>Pezizomycotina</taxon>
        <taxon>Sordariomycetes</taxon>
        <taxon>Hypocreomycetidae</taxon>
        <taxon>Hypocreales</taxon>
        <taxon>Hypocreaceae</taxon>
        <taxon>Trichoderma</taxon>
    </lineage>
</organism>
<evidence type="ECO:0000256" key="1">
    <source>
        <dbReference type="SAM" id="MobiDB-lite"/>
    </source>
</evidence>
<feature type="region of interest" description="Disordered" evidence="1">
    <location>
        <begin position="1"/>
        <end position="126"/>
    </location>
</feature>
<keyword evidence="4" id="KW-1185">Reference proteome</keyword>
<feature type="compositionally biased region" description="Basic and acidic residues" evidence="1">
    <location>
        <begin position="57"/>
        <end position="73"/>
    </location>
</feature>
<feature type="compositionally biased region" description="Acidic residues" evidence="1">
    <location>
        <begin position="194"/>
        <end position="206"/>
    </location>
</feature>
<feature type="compositionally biased region" description="Low complexity" evidence="1">
    <location>
        <begin position="1"/>
        <end position="15"/>
    </location>
</feature>
<feature type="compositionally biased region" description="Polar residues" evidence="1">
    <location>
        <begin position="102"/>
        <end position="116"/>
    </location>
</feature>
<dbReference type="EMBL" id="CP075864">
    <property type="protein sequence ID" value="QYS93606.1"/>
    <property type="molecule type" value="Genomic_DNA"/>
</dbReference>